<dbReference type="PANTHER" id="PTHR46929">
    <property type="entry name" value="EXPRESSED PROTEIN"/>
    <property type="match status" value="1"/>
</dbReference>
<reference evidence="3 4" key="1">
    <citation type="journal article" date="2016" name="Mol. Biol. Evol.">
        <title>Comparative Genomics of Early-Diverging Mushroom-Forming Fungi Provides Insights into the Origins of Lignocellulose Decay Capabilities.</title>
        <authorList>
            <person name="Nagy L.G."/>
            <person name="Riley R."/>
            <person name="Tritt A."/>
            <person name="Adam C."/>
            <person name="Daum C."/>
            <person name="Floudas D."/>
            <person name="Sun H."/>
            <person name="Yadav J.S."/>
            <person name="Pangilinan J."/>
            <person name="Larsson K.H."/>
            <person name="Matsuura K."/>
            <person name="Barry K."/>
            <person name="Labutti K."/>
            <person name="Kuo R."/>
            <person name="Ohm R.A."/>
            <person name="Bhattacharya S.S."/>
            <person name="Shirouzu T."/>
            <person name="Yoshinaga Y."/>
            <person name="Martin F.M."/>
            <person name="Grigoriev I.V."/>
            <person name="Hibbett D.S."/>
        </authorList>
    </citation>
    <scope>NUCLEOTIDE SEQUENCE [LARGE SCALE GENOMIC DNA]</scope>
    <source>
        <strain evidence="3 4">TUFC12733</strain>
    </source>
</reference>
<dbReference type="InterPro" id="IPR024752">
    <property type="entry name" value="Myb/SANT-like_dom"/>
</dbReference>
<dbReference type="OrthoDB" id="3366674at2759"/>
<dbReference type="STRING" id="1330018.A0A167QER5"/>
<feature type="compositionally biased region" description="Acidic residues" evidence="1">
    <location>
        <begin position="165"/>
        <end position="178"/>
    </location>
</feature>
<dbReference type="PANTHER" id="PTHR46929:SF3">
    <property type="entry name" value="MYB_SANT-LIKE DOMAIN-CONTAINING PROTEIN"/>
    <property type="match status" value="1"/>
</dbReference>
<name>A0A167QER5_CALVF</name>
<dbReference type="AlphaFoldDB" id="A0A167QER5"/>
<feature type="region of interest" description="Disordered" evidence="1">
    <location>
        <begin position="150"/>
        <end position="202"/>
    </location>
</feature>
<accession>A0A167QER5</accession>
<evidence type="ECO:0000313" key="4">
    <source>
        <dbReference type="Proteomes" id="UP000076738"/>
    </source>
</evidence>
<proteinExistence type="predicted"/>
<gene>
    <name evidence="3" type="ORF">CALVIDRAFT_525244</name>
</gene>
<sequence>MPRQQKNDTDRRKWSTAEEEEMVEQLLVEQASGNQAESGWKPVVWAACVERLDTLFPQPAGLKKERDHIKSRWQRLKKQWKIVAELRGLSGFGWDEATQTVTASDGVWKAYLAVHPEARPFREHAFPLYDKLRMLVEPVTATGNYALHLGPTAPPSLENHLAPGDIDDEDEDELDEESEPPRTRKRRAVSPQASAPKRVRASGAQGILAVAEAIKDLSEAMTTATSASLGTPLMTSPERHERAVHLVEEETTFTEDEVITAIDLFTHDSAISRTYAAIQKPNLRTRYLRKQLNTQLAQVAMQGPFTSMSSSPAPSGMDYSQYTSASPFISADLGYTSNS</sequence>
<dbReference type="EMBL" id="KV417271">
    <property type="protein sequence ID" value="KZO99689.1"/>
    <property type="molecule type" value="Genomic_DNA"/>
</dbReference>
<dbReference type="Proteomes" id="UP000076738">
    <property type="component" value="Unassembled WGS sequence"/>
</dbReference>
<feature type="domain" description="Myb/SANT-like" evidence="2">
    <location>
        <begin position="13"/>
        <end position="111"/>
    </location>
</feature>
<dbReference type="Pfam" id="PF12776">
    <property type="entry name" value="Myb_DNA-bind_3"/>
    <property type="match status" value="1"/>
</dbReference>
<evidence type="ECO:0000313" key="3">
    <source>
        <dbReference type="EMBL" id="KZO99689.1"/>
    </source>
</evidence>
<keyword evidence="4" id="KW-1185">Reference proteome</keyword>
<organism evidence="3 4">
    <name type="scientific">Calocera viscosa (strain TUFC12733)</name>
    <dbReference type="NCBI Taxonomy" id="1330018"/>
    <lineage>
        <taxon>Eukaryota</taxon>
        <taxon>Fungi</taxon>
        <taxon>Dikarya</taxon>
        <taxon>Basidiomycota</taxon>
        <taxon>Agaricomycotina</taxon>
        <taxon>Dacrymycetes</taxon>
        <taxon>Dacrymycetales</taxon>
        <taxon>Dacrymycetaceae</taxon>
        <taxon>Calocera</taxon>
    </lineage>
</organism>
<protein>
    <recommendedName>
        <fullName evidence="2">Myb/SANT-like domain-containing protein</fullName>
    </recommendedName>
</protein>
<evidence type="ECO:0000256" key="1">
    <source>
        <dbReference type="SAM" id="MobiDB-lite"/>
    </source>
</evidence>
<evidence type="ECO:0000259" key="2">
    <source>
        <dbReference type="Pfam" id="PF12776"/>
    </source>
</evidence>